<proteinExistence type="predicted"/>
<sequence length="463" mass="50688">MEEESEGRGGGEQRRVGNIEGSLLVLRKILLPFASRAEPVRKGGAWVTSTPCRSLYEVSNRNYYQPVIMRRRIPEVVGRLNASSLFVVPDFCSLVQLGGEVGVVVGYEGEAETVWGSSSICMVELKVGGKSSVLAVEVDFKVQDMANATRLAGSAHAGHHPHIPADIVLSLSSSQQAKLQYVSLKNGMQSRVGVRKAWTSQVSMASSPVVIGTIEGDEGRTYLMEAFCIVKTLKVYSTDLHSVDSDSDDDEEADQAEHMNGQPFASLSLRGNVKIVRPIEPFAIIPRPAEVYEGKYDQLNPLEIEEARKDEVEYPVLIVQDAVDGVMVLSVAVCSVGSRLKVMAAIPRRCDDVAGRVHVGEREAILEVLCLPQSGGVEVWTVKMPVAHTPKGVAFRRPRVGFKLKYTLCTSIHFTRLLEVEKGEGKDSYGAWAVLSSEGEIFVLVKHECDKTELRPLNLGFSF</sequence>
<feature type="compositionally biased region" description="Acidic residues" evidence="1">
    <location>
        <begin position="245"/>
        <end position="254"/>
    </location>
</feature>
<organism evidence="2">
    <name type="scientific">Palpitomonas bilix</name>
    <dbReference type="NCBI Taxonomy" id="652834"/>
    <lineage>
        <taxon>Eukaryota</taxon>
        <taxon>Eukaryota incertae sedis</taxon>
    </lineage>
</organism>
<protein>
    <submittedName>
        <fullName evidence="2">Uncharacterized protein</fullName>
    </submittedName>
</protein>
<feature type="region of interest" description="Disordered" evidence="1">
    <location>
        <begin position="242"/>
        <end position="261"/>
    </location>
</feature>
<accession>A0A7S3GDX4</accession>
<name>A0A7S3GDX4_9EUKA</name>
<gene>
    <name evidence="2" type="ORF">PBIL07802_LOCUS25331</name>
</gene>
<dbReference type="AlphaFoldDB" id="A0A7S3GDX4"/>
<dbReference type="EMBL" id="HBIB01038968">
    <property type="protein sequence ID" value="CAE0263034.1"/>
    <property type="molecule type" value="Transcribed_RNA"/>
</dbReference>
<reference evidence="2" key="1">
    <citation type="submission" date="2021-01" db="EMBL/GenBank/DDBJ databases">
        <authorList>
            <person name="Corre E."/>
            <person name="Pelletier E."/>
            <person name="Niang G."/>
            <person name="Scheremetjew M."/>
            <person name="Finn R."/>
            <person name="Kale V."/>
            <person name="Holt S."/>
            <person name="Cochrane G."/>
            <person name="Meng A."/>
            <person name="Brown T."/>
            <person name="Cohen L."/>
        </authorList>
    </citation>
    <scope>NUCLEOTIDE SEQUENCE</scope>
    <source>
        <strain evidence="2">NIES-2562</strain>
    </source>
</reference>
<evidence type="ECO:0000256" key="1">
    <source>
        <dbReference type="SAM" id="MobiDB-lite"/>
    </source>
</evidence>
<evidence type="ECO:0000313" key="2">
    <source>
        <dbReference type="EMBL" id="CAE0263034.1"/>
    </source>
</evidence>